<dbReference type="PANTHER" id="PTHR30069:SF29">
    <property type="entry name" value="HEMOGLOBIN AND HEMOGLOBIN-HAPTOGLOBIN-BINDING PROTEIN 1-RELATED"/>
    <property type="match status" value="1"/>
</dbReference>
<protein>
    <recommendedName>
        <fullName evidence="2">TonB-dependent receptor plug domain-containing protein</fullName>
    </recommendedName>
</protein>
<evidence type="ECO:0000256" key="1">
    <source>
        <dbReference type="ARBA" id="ARBA00022729"/>
    </source>
</evidence>
<dbReference type="GO" id="GO:0044718">
    <property type="term" value="P:siderophore transmembrane transport"/>
    <property type="evidence" value="ECO:0007669"/>
    <property type="project" value="TreeGrafter"/>
</dbReference>
<dbReference type="SUPFAM" id="SSF49464">
    <property type="entry name" value="Carboxypeptidase regulatory domain-like"/>
    <property type="match status" value="1"/>
</dbReference>
<gene>
    <name evidence="3" type="ORF">ING2E5A_0989</name>
</gene>
<dbReference type="KEGG" id="pmuc:ING2E5A_0989"/>
<sequence length="962" mass="107070">MNSDQHLKFITSRRRPLLFGIAILGLWMVTTTQLMAQETTASLRGRVTELNNPSVPVEFATVQVLPQGAATATNSRGEFFFDKLSPGRINIRIDFLGMEPIDTTFTLAAGQNLSLSLQMQESTFRLTEITVVAKESKAGRATASTISRQAMDHLQTSSLSDIMQLLPGGVTSYQSGLATAKTFNIRSLGANPVNQGVPIPTDAANMNSMGTAIVIDGAPLSNNANLQTLSPAISGSGAAIGGGSSPNSGLDIRSISTDNIESVEVIRGIPSVEHGDLTSGAVIIRSKAGREPLTVRLKTDPYIYQASVSKGVNLGKERGNLNISGDYAYSIKDAKESYAYYQRATARSIYSNQFNKLFSTTSLDLSLGKDTREKNPDDARSQLETGARDLGLRLNTNGTLNIRKGWLNNVKYTLSGSYRDKHSYQKELLGNAFAAYSMSKTDKAVLSNRPGQQVFDDQGNELTNIPPSEKDLIATYLPNEYYSQYDIYGKEVNIFANLNATLTKSVGNINNRILVGANFKSDGNLGDGKVYDPNNPPYRVLSSENSSPRPRKYSEIPFINQLSLYAEENLNWIMGKHELMVQAGARYDLVNGKSIVTPRSNLSFDILPQKLWLRGGYGITAKAPTALYLYPENAYFDLVHFNTLNSSSVPQDEQLFLATTRVFNTENRDLKIAANRKAEIGLDLMVKKMRFSVTAYDEQLKNGYNLATTIDSYRLLEYIIYEQAEANPGTIPTLKEKERHNIFVSFATPTNDGRSHNRGVEFDFDFGRINAIRTSFVLNGAYMRSTDWNDGHSFSNQKNLNNLERNVGIYEKGAEKYERERFTTTLRATHNIPSIGFVVTTTAQVSWLNKYWTTYGNDSILVSYISRVDGSVKPFNESMYNDPEFAYLKQVRSPTRFITESYFPVLLINFHLTKEIGRNLKASFYANNMFNNRPLYESKRTPGSFTRLNIPLYFGFELALQL</sequence>
<dbReference type="RefSeq" id="WP_071136412.1">
    <property type="nucleotide sequence ID" value="NZ_LT608328.1"/>
</dbReference>
<evidence type="ECO:0000313" key="4">
    <source>
        <dbReference type="Proteomes" id="UP000178485"/>
    </source>
</evidence>
<dbReference type="AlphaFoldDB" id="A0A1G4G5N6"/>
<dbReference type="InterPro" id="IPR037066">
    <property type="entry name" value="Plug_dom_sf"/>
</dbReference>
<dbReference type="STRING" id="1642646.ING2E5A_0989"/>
<dbReference type="InterPro" id="IPR012910">
    <property type="entry name" value="Plug_dom"/>
</dbReference>
<dbReference type="Gene3D" id="2.170.130.10">
    <property type="entry name" value="TonB-dependent receptor, plug domain"/>
    <property type="match status" value="1"/>
</dbReference>
<dbReference type="Pfam" id="PF13715">
    <property type="entry name" value="CarbopepD_reg_2"/>
    <property type="match status" value="1"/>
</dbReference>
<dbReference type="Pfam" id="PF07715">
    <property type="entry name" value="Plug"/>
    <property type="match status" value="1"/>
</dbReference>
<evidence type="ECO:0000259" key="2">
    <source>
        <dbReference type="Pfam" id="PF07715"/>
    </source>
</evidence>
<accession>A0A1G4G5N6</accession>
<organism evidence="3 4">
    <name type="scientific">Petrimonas mucosa</name>
    <dbReference type="NCBI Taxonomy" id="1642646"/>
    <lineage>
        <taxon>Bacteria</taxon>
        <taxon>Pseudomonadati</taxon>
        <taxon>Bacteroidota</taxon>
        <taxon>Bacteroidia</taxon>
        <taxon>Bacteroidales</taxon>
        <taxon>Dysgonomonadaceae</taxon>
        <taxon>Petrimonas</taxon>
    </lineage>
</organism>
<proteinExistence type="predicted"/>
<reference evidence="3 4" key="1">
    <citation type="submission" date="2016-08" db="EMBL/GenBank/DDBJ databases">
        <authorList>
            <person name="Seilhamer J.J."/>
        </authorList>
    </citation>
    <scope>NUCLEOTIDE SEQUENCE [LARGE SCALE GENOMIC DNA]</scope>
    <source>
        <strain evidence="3">ING2-E5A</strain>
    </source>
</reference>
<dbReference type="Proteomes" id="UP000178485">
    <property type="component" value="Chromosome i"/>
</dbReference>
<dbReference type="SUPFAM" id="SSF56935">
    <property type="entry name" value="Porins"/>
    <property type="match status" value="1"/>
</dbReference>
<dbReference type="Gene3D" id="2.60.40.1120">
    <property type="entry name" value="Carboxypeptidase-like, regulatory domain"/>
    <property type="match status" value="1"/>
</dbReference>
<dbReference type="EMBL" id="LT608328">
    <property type="protein sequence ID" value="SCM56666.1"/>
    <property type="molecule type" value="Genomic_DNA"/>
</dbReference>
<dbReference type="GO" id="GO:0009279">
    <property type="term" value="C:cell outer membrane"/>
    <property type="evidence" value="ECO:0007669"/>
    <property type="project" value="TreeGrafter"/>
</dbReference>
<feature type="domain" description="TonB-dependent receptor plug" evidence="2">
    <location>
        <begin position="141"/>
        <end position="282"/>
    </location>
</feature>
<name>A0A1G4G5N6_9BACT</name>
<dbReference type="PANTHER" id="PTHR30069">
    <property type="entry name" value="TONB-DEPENDENT OUTER MEMBRANE RECEPTOR"/>
    <property type="match status" value="1"/>
</dbReference>
<dbReference type="GO" id="GO:0015344">
    <property type="term" value="F:siderophore uptake transmembrane transporter activity"/>
    <property type="evidence" value="ECO:0007669"/>
    <property type="project" value="TreeGrafter"/>
</dbReference>
<dbReference type="InterPro" id="IPR039426">
    <property type="entry name" value="TonB-dep_rcpt-like"/>
</dbReference>
<keyword evidence="4" id="KW-1185">Reference proteome</keyword>
<keyword evidence="1" id="KW-0732">Signal</keyword>
<evidence type="ECO:0000313" key="3">
    <source>
        <dbReference type="EMBL" id="SCM56666.1"/>
    </source>
</evidence>
<dbReference type="InterPro" id="IPR008969">
    <property type="entry name" value="CarboxyPept-like_regulatory"/>
</dbReference>